<keyword evidence="2" id="KW-1185">Reference proteome</keyword>
<evidence type="ECO:0008006" key="3">
    <source>
        <dbReference type="Google" id="ProtNLM"/>
    </source>
</evidence>
<gene>
    <name evidence="1" type="ORF">HMPREF0281_00429</name>
</gene>
<protein>
    <recommendedName>
        <fullName evidence="3">Secreted protein</fullName>
    </recommendedName>
</protein>
<organism evidence="1 2">
    <name type="scientific">Corynebacterium ammoniagenes DSM 20306</name>
    <dbReference type="NCBI Taxonomy" id="649754"/>
    <lineage>
        <taxon>Bacteria</taxon>
        <taxon>Bacillati</taxon>
        <taxon>Actinomycetota</taxon>
        <taxon>Actinomycetes</taxon>
        <taxon>Mycobacteriales</taxon>
        <taxon>Corynebacteriaceae</taxon>
        <taxon>Corynebacterium</taxon>
    </lineage>
</organism>
<proteinExistence type="predicted"/>
<sequence length="100" mass="10192">MVAAGSTVGVGSALVVGAALVLVVELVEVADAVVLVEILGAGSESGAPHAVSRSAAATIGNMRFMMRFCFRVGIAKFKDFGCCAKFGGQARRVWSLLGFG</sequence>
<dbReference type="EMBL" id="ADNS01000002">
    <property type="protein sequence ID" value="EFG82398.1"/>
    <property type="molecule type" value="Genomic_DNA"/>
</dbReference>
<accession>A0ABN0AHP5</accession>
<reference evidence="1 2" key="1">
    <citation type="submission" date="2010-04" db="EMBL/GenBank/DDBJ databases">
        <authorList>
            <person name="Weinstock G."/>
            <person name="Sodergren E."/>
            <person name="Clifton S."/>
            <person name="Fulton L."/>
            <person name="Fulton B."/>
            <person name="Courtney L."/>
            <person name="Fronick C."/>
            <person name="Harrison M."/>
            <person name="Strong C."/>
            <person name="Farmer C."/>
            <person name="Delahaunty K."/>
            <person name="Markovic C."/>
            <person name="Hall O."/>
            <person name="Minx P."/>
            <person name="Tomlinson C."/>
            <person name="Mitreva M."/>
            <person name="Hou S."/>
            <person name="Wollam A."/>
            <person name="Pepin K.H."/>
            <person name="Johnson M."/>
            <person name="Bhonagiri V."/>
            <person name="Zhang X."/>
            <person name="Suruliraj S."/>
            <person name="Warren W."/>
            <person name="Chinwalla A."/>
            <person name="Mardis E.R."/>
            <person name="Wilson R.K."/>
        </authorList>
    </citation>
    <scope>NUCLEOTIDE SEQUENCE [LARGE SCALE GENOMIC DNA]</scope>
    <source>
        <strain evidence="1 2">DSM 20306</strain>
    </source>
</reference>
<comment type="caution">
    <text evidence="1">The sequence shown here is derived from an EMBL/GenBank/DDBJ whole genome shotgun (WGS) entry which is preliminary data.</text>
</comment>
<evidence type="ECO:0000313" key="2">
    <source>
        <dbReference type="Proteomes" id="UP000006015"/>
    </source>
</evidence>
<name>A0ABN0AHP5_CORAM</name>
<evidence type="ECO:0000313" key="1">
    <source>
        <dbReference type="EMBL" id="EFG82398.1"/>
    </source>
</evidence>
<dbReference type="Proteomes" id="UP000006015">
    <property type="component" value="Unassembled WGS sequence"/>
</dbReference>